<dbReference type="Proteomes" id="UP000323000">
    <property type="component" value="Chromosome 3"/>
</dbReference>
<name>A0A5C7I983_9ROSI</name>
<dbReference type="EMBL" id="VAHF01000003">
    <property type="protein sequence ID" value="TXG65697.1"/>
    <property type="molecule type" value="Genomic_DNA"/>
</dbReference>
<comment type="caution">
    <text evidence="2">The sequence shown here is derived from an EMBL/GenBank/DDBJ whole genome shotgun (WGS) entry which is preliminary data.</text>
</comment>
<evidence type="ECO:0000313" key="3">
    <source>
        <dbReference type="Proteomes" id="UP000323000"/>
    </source>
</evidence>
<accession>A0A5C7I983</accession>
<dbReference type="OrthoDB" id="1810132at2759"/>
<organism evidence="2 3">
    <name type="scientific">Acer yangbiense</name>
    <dbReference type="NCBI Taxonomy" id="1000413"/>
    <lineage>
        <taxon>Eukaryota</taxon>
        <taxon>Viridiplantae</taxon>
        <taxon>Streptophyta</taxon>
        <taxon>Embryophyta</taxon>
        <taxon>Tracheophyta</taxon>
        <taxon>Spermatophyta</taxon>
        <taxon>Magnoliopsida</taxon>
        <taxon>eudicotyledons</taxon>
        <taxon>Gunneridae</taxon>
        <taxon>Pentapetalae</taxon>
        <taxon>rosids</taxon>
        <taxon>malvids</taxon>
        <taxon>Sapindales</taxon>
        <taxon>Sapindaceae</taxon>
        <taxon>Hippocastanoideae</taxon>
        <taxon>Acereae</taxon>
        <taxon>Acer</taxon>
    </lineage>
</organism>
<gene>
    <name evidence="2" type="ORF">EZV62_006972</name>
</gene>
<protein>
    <submittedName>
        <fullName evidence="2">Uncharacterized protein</fullName>
    </submittedName>
</protein>
<keyword evidence="3" id="KW-1185">Reference proteome</keyword>
<reference evidence="3" key="1">
    <citation type="journal article" date="2019" name="Gigascience">
        <title>De novo genome assembly of the endangered Acer yangbiense, a plant species with extremely small populations endemic to Yunnan Province, China.</title>
        <authorList>
            <person name="Yang J."/>
            <person name="Wariss H.M."/>
            <person name="Tao L."/>
            <person name="Zhang R."/>
            <person name="Yun Q."/>
            <person name="Hollingsworth P."/>
            <person name="Dao Z."/>
            <person name="Luo G."/>
            <person name="Guo H."/>
            <person name="Ma Y."/>
            <person name="Sun W."/>
        </authorList>
    </citation>
    <scope>NUCLEOTIDE SEQUENCE [LARGE SCALE GENOMIC DNA]</scope>
    <source>
        <strain evidence="3">cv. Malutang</strain>
    </source>
</reference>
<sequence>MYSAAVSSQLRGDPPATGNLSPIKFEARREGLLSLQSLADSVLKSIESCTDFGTLYEDPKVRCKKKAMVLFVKMIISSALQDMLLTMQDMFLHSMKLGIFLLATPKGLQGTKHRSSEAGEVLCSEIRHSKDVKERYQSTRR</sequence>
<proteinExistence type="predicted"/>
<feature type="region of interest" description="Disordered" evidence="1">
    <location>
        <begin position="1"/>
        <end position="21"/>
    </location>
</feature>
<feature type="compositionally biased region" description="Polar residues" evidence="1">
    <location>
        <begin position="1"/>
        <end position="10"/>
    </location>
</feature>
<evidence type="ECO:0000256" key="1">
    <source>
        <dbReference type="SAM" id="MobiDB-lite"/>
    </source>
</evidence>
<dbReference type="AlphaFoldDB" id="A0A5C7I983"/>
<evidence type="ECO:0000313" key="2">
    <source>
        <dbReference type="EMBL" id="TXG65697.1"/>
    </source>
</evidence>